<accession>A0A4Y3RUX7</accession>
<name>A0A4Y3RUX7_9ACTN</name>
<keyword evidence="3" id="KW-1185">Reference proteome</keyword>
<dbReference type="Proteomes" id="UP000315226">
    <property type="component" value="Unassembled WGS sequence"/>
</dbReference>
<protein>
    <submittedName>
        <fullName evidence="2">Uncharacterized protein</fullName>
    </submittedName>
</protein>
<evidence type="ECO:0000313" key="3">
    <source>
        <dbReference type="Proteomes" id="UP000315226"/>
    </source>
</evidence>
<proteinExistence type="predicted"/>
<organism evidence="2 3">
    <name type="scientific">Streptomyces gardneri</name>
    <dbReference type="NCBI Taxonomy" id="66892"/>
    <lineage>
        <taxon>Bacteria</taxon>
        <taxon>Bacillati</taxon>
        <taxon>Actinomycetota</taxon>
        <taxon>Actinomycetes</taxon>
        <taxon>Kitasatosporales</taxon>
        <taxon>Streptomycetaceae</taxon>
        <taxon>Streptomyces</taxon>
    </lineage>
</organism>
<gene>
    <name evidence="2" type="ORF">SGA01_62420</name>
</gene>
<comment type="caution">
    <text evidence="2">The sequence shown here is derived from an EMBL/GenBank/DDBJ whole genome shotgun (WGS) entry which is preliminary data.</text>
</comment>
<dbReference type="EMBL" id="BJMN01000045">
    <property type="protein sequence ID" value="GEB60637.1"/>
    <property type="molecule type" value="Genomic_DNA"/>
</dbReference>
<evidence type="ECO:0000313" key="2">
    <source>
        <dbReference type="EMBL" id="GEB60637.1"/>
    </source>
</evidence>
<feature type="compositionally biased region" description="Gly residues" evidence="1">
    <location>
        <begin position="12"/>
        <end position="22"/>
    </location>
</feature>
<sequence>MGEEQEEDAGAEGEGGGEGAEGAGEDFGDRVHAAGAEAGEDSGGDVDQADEGAGRADEGGDLLGAGAAQNPAYLNRNQSRFVPIYRDRHGFPYFPWSCEGSLTPAGPCGAFGGPYRLVRSL</sequence>
<feature type="region of interest" description="Disordered" evidence="1">
    <location>
        <begin position="1"/>
        <end position="70"/>
    </location>
</feature>
<dbReference type="AlphaFoldDB" id="A0A4Y3RUX7"/>
<feature type="compositionally biased region" description="Acidic residues" evidence="1">
    <location>
        <begin position="38"/>
        <end position="50"/>
    </location>
</feature>
<feature type="compositionally biased region" description="Acidic residues" evidence="1">
    <location>
        <begin position="1"/>
        <end position="11"/>
    </location>
</feature>
<evidence type="ECO:0000256" key="1">
    <source>
        <dbReference type="SAM" id="MobiDB-lite"/>
    </source>
</evidence>
<reference evidence="2 3" key="1">
    <citation type="submission" date="2019-06" db="EMBL/GenBank/DDBJ databases">
        <title>Whole genome shotgun sequence of Streptomyces gardneri NBRC 12865.</title>
        <authorList>
            <person name="Hosoyama A."/>
            <person name="Uohara A."/>
            <person name="Ohji S."/>
            <person name="Ichikawa N."/>
        </authorList>
    </citation>
    <scope>NUCLEOTIDE SEQUENCE [LARGE SCALE GENOMIC DNA]</scope>
    <source>
        <strain evidence="2 3">NBRC 12865</strain>
    </source>
</reference>